<comment type="similarity">
    <text evidence="1">Belongs to the taxilin family.</text>
</comment>
<reference evidence="4 5" key="1">
    <citation type="journal article" date="2023" name="Nucleic Acids Res.">
        <title>The hologenome of Daphnia magna reveals possible DNA methylation and microbiome-mediated evolution of the host genome.</title>
        <authorList>
            <person name="Chaturvedi A."/>
            <person name="Li X."/>
            <person name="Dhandapani V."/>
            <person name="Marshall H."/>
            <person name="Kissane S."/>
            <person name="Cuenca-Cambronero M."/>
            <person name="Asole G."/>
            <person name="Calvet F."/>
            <person name="Ruiz-Romero M."/>
            <person name="Marangio P."/>
            <person name="Guigo R."/>
            <person name="Rago D."/>
            <person name="Mirbahai L."/>
            <person name="Eastwood N."/>
            <person name="Colbourne J.K."/>
            <person name="Zhou J."/>
            <person name="Mallon E."/>
            <person name="Orsini L."/>
        </authorList>
    </citation>
    <scope>NUCLEOTIDE SEQUENCE [LARGE SCALE GENOMIC DNA]</scope>
    <source>
        <strain evidence="4">LRV0_1</strain>
    </source>
</reference>
<feature type="compositionally biased region" description="Polar residues" evidence="3">
    <location>
        <begin position="452"/>
        <end position="467"/>
    </location>
</feature>
<comment type="caution">
    <text evidence="4">The sequence shown here is derived from an EMBL/GenBank/DDBJ whole genome shotgun (WGS) entry which is preliminary data.</text>
</comment>
<dbReference type="PANTHER" id="PTHR16127">
    <property type="entry name" value="TAXILIN"/>
    <property type="match status" value="1"/>
</dbReference>
<dbReference type="PANTHER" id="PTHR16127:SF13">
    <property type="entry name" value="GH01188P"/>
    <property type="match status" value="1"/>
</dbReference>
<evidence type="ECO:0000256" key="1">
    <source>
        <dbReference type="ARBA" id="ARBA00009550"/>
    </source>
</evidence>
<keyword evidence="5" id="KW-1185">Reference proteome</keyword>
<organism evidence="4 5">
    <name type="scientific">Daphnia magna</name>
    <dbReference type="NCBI Taxonomy" id="35525"/>
    <lineage>
        <taxon>Eukaryota</taxon>
        <taxon>Metazoa</taxon>
        <taxon>Ecdysozoa</taxon>
        <taxon>Arthropoda</taxon>
        <taxon>Crustacea</taxon>
        <taxon>Branchiopoda</taxon>
        <taxon>Diplostraca</taxon>
        <taxon>Cladocera</taxon>
        <taxon>Anomopoda</taxon>
        <taxon>Daphniidae</taxon>
        <taxon>Daphnia</taxon>
    </lineage>
</organism>
<name>A0ABQ9ZTI9_9CRUS</name>
<dbReference type="Pfam" id="PF09728">
    <property type="entry name" value="Taxilin"/>
    <property type="match status" value="1"/>
</dbReference>
<evidence type="ECO:0008006" key="6">
    <source>
        <dbReference type="Google" id="ProtNLM"/>
    </source>
</evidence>
<feature type="compositionally biased region" description="Polar residues" evidence="3">
    <location>
        <begin position="474"/>
        <end position="485"/>
    </location>
</feature>
<evidence type="ECO:0000256" key="2">
    <source>
        <dbReference type="SAM" id="Coils"/>
    </source>
</evidence>
<sequence length="485" mass="55322">MSGSKSEEITEELASVLKTCGEKNEKSKSRKKEMRSVEVLLKSMNNLSFEEKLKVFTHKYAELLEENGANLSNLKVYEKHIQVLQKEKEQLQMENGKSLLARSRLEELCRELQRQNKIIKEESMVRVREEEERRKEVSAKFQTTLAEVSALLQQNNDKNQKLREENSEMAAKLQMLCDQYSLREQHLEKLGKQYDIERQLNEAKLAKIRMDSAEAKEKMLKEKQILLLDLTEYQKKCQVMQEEEVALRHQLSMYTDKYDDFQKALKASNQQFNGFKGQMDEMTKKLKSLEKETALWKQRWEKSNCLLTEMALEKKQRDSELLNTTKQLAQLEKLCRAMQTERASLIAEIKSSKMSPAAQLEASPSNENSHSRNISTASPKMLDLDLVEQPCRNVGTSVCHGNGEKKIENAQEVETNVPPPVSCDVTCESLEVQNSTESTGCSADASFENSVLNHSKSPVQPPSSSETTEARATADSSSQDSVGFN</sequence>
<feature type="coiled-coil region" evidence="2">
    <location>
        <begin position="74"/>
        <end position="348"/>
    </location>
</feature>
<keyword evidence="2" id="KW-0175">Coiled coil</keyword>
<evidence type="ECO:0000313" key="5">
    <source>
        <dbReference type="Proteomes" id="UP001234178"/>
    </source>
</evidence>
<feature type="compositionally biased region" description="Polar residues" evidence="3">
    <location>
        <begin position="362"/>
        <end position="375"/>
    </location>
</feature>
<accession>A0ABQ9ZTI9</accession>
<evidence type="ECO:0000256" key="3">
    <source>
        <dbReference type="SAM" id="MobiDB-lite"/>
    </source>
</evidence>
<dbReference type="Proteomes" id="UP001234178">
    <property type="component" value="Unassembled WGS sequence"/>
</dbReference>
<gene>
    <name evidence="4" type="ORF">OUZ56_031184</name>
</gene>
<feature type="region of interest" description="Disordered" evidence="3">
    <location>
        <begin position="452"/>
        <end position="485"/>
    </location>
</feature>
<dbReference type="InterPro" id="IPR026183">
    <property type="entry name" value="Taxilin_fam"/>
</dbReference>
<protein>
    <recommendedName>
        <fullName evidence="6">Alpha-taxilin</fullName>
    </recommendedName>
</protein>
<dbReference type="EMBL" id="JAOYFB010000005">
    <property type="protein sequence ID" value="KAK4016234.1"/>
    <property type="molecule type" value="Genomic_DNA"/>
</dbReference>
<proteinExistence type="inferred from homology"/>
<evidence type="ECO:0000313" key="4">
    <source>
        <dbReference type="EMBL" id="KAK4016234.1"/>
    </source>
</evidence>
<feature type="region of interest" description="Disordered" evidence="3">
    <location>
        <begin position="353"/>
        <end position="375"/>
    </location>
</feature>